<dbReference type="PANTHER" id="PTHR22916">
    <property type="entry name" value="GLYCOSYLTRANSFERASE"/>
    <property type="match status" value="1"/>
</dbReference>
<sequence length="179" mass="19961">MLDNDAWGLRAPQNTLIVACYKVERYLPDFLASLDNQTANHSEYELVFVIDGCPENSEAIVREWMQHTDYAVRLISKPNGGVASARNVGLDSARGEWISCPDPDDWLAPITSRLSRARPLSFPRLRCSLGGLHSKTPTVTRCRTPSIFGSTATNLTRWIWHGNPIVCKPQVAQFFCAAN</sequence>
<dbReference type="CDD" id="cd00761">
    <property type="entry name" value="Glyco_tranf_GTA_type"/>
    <property type="match status" value="1"/>
</dbReference>
<dbReference type="Gene3D" id="3.90.550.10">
    <property type="entry name" value="Spore Coat Polysaccharide Biosynthesis Protein SpsA, Chain A"/>
    <property type="match status" value="1"/>
</dbReference>
<accession>A0ABX6JYB0</accession>
<evidence type="ECO:0000313" key="3">
    <source>
        <dbReference type="Proteomes" id="UP000503441"/>
    </source>
</evidence>
<organism evidence="2 3">
    <name type="scientific">Leucobacter coleopterorum</name>
    <dbReference type="NCBI Taxonomy" id="2714933"/>
    <lineage>
        <taxon>Bacteria</taxon>
        <taxon>Bacillati</taxon>
        <taxon>Actinomycetota</taxon>
        <taxon>Actinomycetes</taxon>
        <taxon>Micrococcales</taxon>
        <taxon>Microbacteriaceae</taxon>
        <taxon>Leucobacter</taxon>
    </lineage>
</organism>
<name>A0ABX6JYB0_9MICO</name>
<reference evidence="2 3" key="1">
    <citation type="submission" date="2020-03" db="EMBL/GenBank/DDBJ databases">
        <title>Leucobacter sp. nov., isolated from beetles.</title>
        <authorList>
            <person name="Hyun D.-W."/>
            <person name="Bae J.-W."/>
        </authorList>
    </citation>
    <scope>NUCLEOTIDE SEQUENCE [LARGE SCALE GENOMIC DNA]</scope>
    <source>
        <strain evidence="2 3">HDW9A</strain>
    </source>
</reference>
<dbReference type="Proteomes" id="UP000503441">
    <property type="component" value="Chromosome"/>
</dbReference>
<dbReference type="InterPro" id="IPR029044">
    <property type="entry name" value="Nucleotide-diphossugar_trans"/>
</dbReference>
<evidence type="ECO:0000259" key="1">
    <source>
        <dbReference type="Pfam" id="PF00535"/>
    </source>
</evidence>
<protein>
    <submittedName>
        <fullName evidence="2">Glycosyltransferase</fullName>
    </submittedName>
</protein>
<keyword evidence="3" id="KW-1185">Reference proteome</keyword>
<proteinExistence type="predicted"/>
<evidence type="ECO:0000313" key="2">
    <source>
        <dbReference type="EMBL" id="QIM19303.1"/>
    </source>
</evidence>
<dbReference type="SUPFAM" id="SSF53448">
    <property type="entry name" value="Nucleotide-diphospho-sugar transferases"/>
    <property type="match status" value="1"/>
</dbReference>
<feature type="domain" description="Glycosyltransferase 2-like" evidence="1">
    <location>
        <begin position="16"/>
        <end position="109"/>
    </location>
</feature>
<dbReference type="EMBL" id="CP049933">
    <property type="protein sequence ID" value="QIM19303.1"/>
    <property type="molecule type" value="Genomic_DNA"/>
</dbReference>
<gene>
    <name evidence="2" type="ORF">G7066_13315</name>
</gene>
<dbReference type="PANTHER" id="PTHR22916:SF3">
    <property type="entry name" value="UDP-GLCNAC:BETAGAL BETA-1,3-N-ACETYLGLUCOSAMINYLTRANSFERASE-LIKE PROTEIN 1"/>
    <property type="match status" value="1"/>
</dbReference>
<dbReference type="Pfam" id="PF00535">
    <property type="entry name" value="Glycos_transf_2"/>
    <property type="match status" value="1"/>
</dbReference>
<dbReference type="RefSeq" id="WP_166331546.1">
    <property type="nucleotide sequence ID" value="NZ_CP049933.1"/>
</dbReference>
<dbReference type="InterPro" id="IPR001173">
    <property type="entry name" value="Glyco_trans_2-like"/>
</dbReference>